<organism evidence="2">
    <name type="scientific">marine sediment metagenome</name>
    <dbReference type="NCBI Taxonomy" id="412755"/>
    <lineage>
        <taxon>unclassified sequences</taxon>
        <taxon>metagenomes</taxon>
        <taxon>ecological metagenomes</taxon>
    </lineage>
</organism>
<name>A0A0F9EZP7_9ZZZZ</name>
<keyword evidence="1" id="KW-0472">Membrane</keyword>
<dbReference type="EMBL" id="LAZR01025512">
    <property type="protein sequence ID" value="KKL71691.1"/>
    <property type="molecule type" value="Genomic_DNA"/>
</dbReference>
<evidence type="ECO:0000313" key="2">
    <source>
        <dbReference type="EMBL" id="KKL71691.1"/>
    </source>
</evidence>
<accession>A0A0F9EZP7</accession>
<keyword evidence="1" id="KW-0812">Transmembrane</keyword>
<evidence type="ECO:0000256" key="1">
    <source>
        <dbReference type="SAM" id="Phobius"/>
    </source>
</evidence>
<feature type="transmembrane region" description="Helical" evidence="1">
    <location>
        <begin position="12"/>
        <end position="35"/>
    </location>
</feature>
<comment type="caution">
    <text evidence="2">The sequence shown here is derived from an EMBL/GenBank/DDBJ whole genome shotgun (WGS) entry which is preliminary data.</text>
</comment>
<gene>
    <name evidence="2" type="ORF">LCGC14_2092400</name>
</gene>
<proteinExistence type="predicted"/>
<reference evidence="2" key="1">
    <citation type="journal article" date="2015" name="Nature">
        <title>Complex archaea that bridge the gap between prokaryotes and eukaryotes.</title>
        <authorList>
            <person name="Spang A."/>
            <person name="Saw J.H."/>
            <person name="Jorgensen S.L."/>
            <person name="Zaremba-Niedzwiedzka K."/>
            <person name="Martijn J."/>
            <person name="Lind A.E."/>
            <person name="van Eijk R."/>
            <person name="Schleper C."/>
            <person name="Guy L."/>
            <person name="Ettema T.J."/>
        </authorList>
    </citation>
    <scope>NUCLEOTIDE SEQUENCE</scope>
</reference>
<feature type="non-terminal residue" evidence="2">
    <location>
        <position position="1"/>
    </location>
</feature>
<sequence>SEGGEVMGSVELFSPLGIILAFNIIGMTIAILLLLSHK</sequence>
<keyword evidence="1" id="KW-1133">Transmembrane helix</keyword>
<dbReference type="AlphaFoldDB" id="A0A0F9EZP7"/>
<protein>
    <submittedName>
        <fullName evidence="2">Uncharacterized protein</fullName>
    </submittedName>
</protein>